<organism evidence="2 3">
    <name type="scientific">Candidatus Kuenenbacteria bacterium CG1_02_38_13</name>
    <dbReference type="NCBI Taxonomy" id="1805235"/>
    <lineage>
        <taxon>Bacteria</taxon>
        <taxon>Candidatus Kueneniibacteriota</taxon>
    </lineage>
</organism>
<feature type="domain" description="Methyltransferase type 11" evidence="1">
    <location>
        <begin position="42"/>
        <end position="136"/>
    </location>
</feature>
<dbReference type="EMBL" id="MNVB01000042">
    <property type="protein sequence ID" value="OIO17097.1"/>
    <property type="molecule type" value="Genomic_DNA"/>
</dbReference>
<comment type="caution">
    <text evidence="2">The sequence shown here is derived from an EMBL/GenBank/DDBJ whole genome shotgun (WGS) entry which is preliminary data.</text>
</comment>
<dbReference type="SUPFAM" id="SSF53335">
    <property type="entry name" value="S-adenosyl-L-methionine-dependent methyltransferases"/>
    <property type="match status" value="1"/>
</dbReference>
<dbReference type="GO" id="GO:0008757">
    <property type="term" value="F:S-adenosylmethionine-dependent methyltransferase activity"/>
    <property type="evidence" value="ECO:0007669"/>
    <property type="project" value="InterPro"/>
</dbReference>
<sequence length="263" mass="30309">MSHTCERLTLNGKATDKNLDLYQEHIRRYHFCLPFIKNKKVLDIACGIGYGAKLMADNQALEVFAGDVSSSAISIARKKYVANNLHFQQMDALAIPFSNNYFDTIVSLETIEHIGRYERFMSEISRCLKFGGTLVLSTPNRKSVKRLDVSNQFHIKEFTQDELLELLDVYFKNIELFGQRKLSRPDKLQKLFKKLHFIINGIPFLGVLRDNLPYSLRHKIGQNIDGLDDDFSIRKIEDHQDFLYFIAVARKSLHASTLAENFA</sequence>
<dbReference type="PANTHER" id="PTHR43861">
    <property type="entry name" value="TRANS-ACONITATE 2-METHYLTRANSFERASE-RELATED"/>
    <property type="match status" value="1"/>
</dbReference>
<dbReference type="AlphaFoldDB" id="A0A1J4U145"/>
<evidence type="ECO:0000313" key="3">
    <source>
        <dbReference type="Proteomes" id="UP000182465"/>
    </source>
</evidence>
<name>A0A1J4U145_9BACT</name>
<dbReference type="InterPro" id="IPR013216">
    <property type="entry name" value="Methyltransf_11"/>
</dbReference>
<dbReference type="InterPro" id="IPR029063">
    <property type="entry name" value="SAM-dependent_MTases_sf"/>
</dbReference>
<reference evidence="2 3" key="1">
    <citation type="journal article" date="2016" name="Environ. Microbiol.">
        <title>Genomic resolution of a cold subsurface aquifer community provides metabolic insights for novel microbes adapted to high CO concentrations.</title>
        <authorList>
            <person name="Probst A.J."/>
            <person name="Castelle C.J."/>
            <person name="Singh A."/>
            <person name="Brown C.T."/>
            <person name="Anantharaman K."/>
            <person name="Sharon I."/>
            <person name="Hug L.A."/>
            <person name="Burstein D."/>
            <person name="Emerson J.B."/>
            <person name="Thomas B.C."/>
            <person name="Banfield J.F."/>
        </authorList>
    </citation>
    <scope>NUCLEOTIDE SEQUENCE [LARGE SCALE GENOMIC DNA]</scope>
    <source>
        <strain evidence="2">CG1_02_38_13</strain>
    </source>
</reference>
<evidence type="ECO:0000259" key="1">
    <source>
        <dbReference type="Pfam" id="PF08241"/>
    </source>
</evidence>
<protein>
    <recommendedName>
        <fullName evidence="1">Methyltransferase type 11 domain-containing protein</fullName>
    </recommendedName>
</protein>
<dbReference type="Pfam" id="PF08241">
    <property type="entry name" value="Methyltransf_11"/>
    <property type="match status" value="1"/>
</dbReference>
<gene>
    <name evidence="2" type="ORF">AUJ29_01920</name>
</gene>
<evidence type="ECO:0000313" key="2">
    <source>
        <dbReference type="EMBL" id="OIO17097.1"/>
    </source>
</evidence>
<dbReference type="CDD" id="cd02440">
    <property type="entry name" value="AdoMet_MTases"/>
    <property type="match status" value="1"/>
</dbReference>
<dbReference type="PANTHER" id="PTHR43861:SF6">
    <property type="entry name" value="METHYLTRANSFERASE TYPE 11"/>
    <property type="match status" value="1"/>
</dbReference>
<dbReference type="Proteomes" id="UP000182465">
    <property type="component" value="Unassembled WGS sequence"/>
</dbReference>
<proteinExistence type="predicted"/>
<dbReference type="Gene3D" id="3.40.50.150">
    <property type="entry name" value="Vaccinia Virus protein VP39"/>
    <property type="match status" value="1"/>
</dbReference>
<accession>A0A1J4U145</accession>